<sequence>MNNMSSLAISVIVPVYNVEKYLDEMLASIYKQTFEDFNIIIVNDGSTDNSEGIIKKYVDLYKDKTIYIKQENAGVSVARNTAIPFIKGKYTLFLDPDDYIREDMFQKMYDRAERASADIVMCGYEKVYDYENNDSNRQFVHDVEEQKQYCSYEVMNRMLDLEVKGYLWNKLFITENVMKYKMHFAEGRLIQDWAPVFEQVSVANKIVFINEPLYFYRQRQNSNLHRKNIKQIEDFNVAVKTIINYIVENNIEVAESKFYSFIADSQTSQIHDYVNLGRKCNEEIYKKCEIKALKLWNIIFKIKTNKRAKIKLILFKLRLLHKAF</sequence>
<gene>
    <name evidence="1" type="ORF">rsdtw13_30710</name>
</gene>
<accession>A0ACB5RFF6</accession>
<name>A0ACB5RFF6_9CLOT</name>
<protein>
    <submittedName>
        <fullName evidence="1">Uncharacterized protein</fullName>
    </submittedName>
</protein>
<reference evidence="1" key="1">
    <citation type="journal article" date="2025" name="Int. J. Syst. Evol. Microbiol.">
        <title>Inconstantimicrobium mannanitabidum sp. nov., a novel member of the family Clostridiaceae isolated from anoxic soil under the treatment of reductive soil disinfestation.</title>
        <authorList>
            <person name="Ueki A."/>
            <person name="Tonouchi A."/>
            <person name="Honma S."/>
            <person name="Kaku N."/>
            <person name="Ueki K."/>
        </authorList>
    </citation>
    <scope>NUCLEOTIDE SEQUENCE</scope>
    <source>
        <strain evidence="1">TW13</strain>
    </source>
</reference>
<evidence type="ECO:0000313" key="2">
    <source>
        <dbReference type="Proteomes" id="UP001058074"/>
    </source>
</evidence>
<evidence type="ECO:0000313" key="1">
    <source>
        <dbReference type="EMBL" id="GKX67813.1"/>
    </source>
</evidence>
<proteinExistence type="predicted"/>
<dbReference type="EMBL" id="BROD01000001">
    <property type="protein sequence ID" value="GKX67813.1"/>
    <property type="molecule type" value="Genomic_DNA"/>
</dbReference>
<organism evidence="1 2">
    <name type="scientific">Inconstantimicrobium mannanitabidum</name>
    <dbReference type="NCBI Taxonomy" id="1604901"/>
    <lineage>
        <taxon>Bacteria</taxon>
        <taxon>Bacillati</taxon>
        <taxon>Bacillota</taxon>
        <taxon>Clostridia</taxon>
        <taxon>Eubacteriales</taxon>
        <taxon>Clostridiaceae</taxon>
        <taxon>Inconstantimicrobium</taxon>
    </lineage>
</organism>
<comment type="caution">
    <text evidence="1">The sequence shown here is derived from an EMBL/GenBank/DDBJ whole genome shotgun (WGS) entry which is preliminary data.</text>
</comment>
<dbReference type="Proteomes" id="UP001058074">
    <property type="component" value="Unassembled WGS sequence"/>
</dbReference>
<keyword evidence="2" id="KW-1185">Reference proteome</keyword>